<reference evidence="2" key="2">
    <citation type="submission" date="2010-05" db="EMBL/GenBank/DDBJ databases">
        <title>The Genome Sequence of Magnaporthe poae strain ATCC 64411.</title>
        <authorList>
            <consortium name="The Broad Institute Genome Sequencing Platform"/>
            <consortium name="Broad Institute Genome Sequencing Center for Infectious Disease"/>
            <person name="Ma L.-J."/>
            <person name="Dead R."/>
            <person name="Young S."/>
            <person name="Zeng Q."/>
            <person name="Koehrsen M."/>
            <person name="Alvarado L."/>
            <person name="Berlin A."/>
            <person name="Chapman S.B."/>
            <person name="Chen Z."/>
            <person name="Freedman E."/>
            <person name="Gellesch M."/>
            <person name="Goldberg J."/>
            <person name="Griggs A."/>
            <person name="Gujja S."/>
            <person name="Heilman E.R."/>
            <person name="Heiman D."/>
            <person name="Hepburn T."/>
            <person name="Howarth C."/>
            <person name="Jen D."/>
            <person name="Larson L."/>
            <person name="Mehta T."/>
            <person name="Neiman D."/>
            <person name="Pearson M."/>
            <person name="Roberts A."/>
            <person name="Saif S."/>
            <person name="Shea T."/>
            <person name="Shenoy N."/>
            <person name="Sisk P."/>
            <person name="Stolte C."/>
            <person name="Sykes S."/>
            <person name="Walk T."/>
            <person name="White J."/>
            <person name="Yandava C."/>
            <person name="Haas B."/>
            <person name="Nusbaum C."/>
            <person name="Birren B."/>
        </authorList>
    </citation>
    <scope>NUCLEOTIDE SEQUENCE</scope>
    <source>
        <strain evidence="2">ATCC 64411</strain>
    </source>
</reference>
<evidence type="ECO:0000313" key="3">
    <source>
        <dbReference type="EnsemblFungi" id="MAPG_02194T0"/>
    </source>
</evidence>
<dbReference type="VEuPathDB" id="FungiDB:MAPG_02194"/>
<reference evidence="3" key="4">
    <citation type="journal article" date="2015" name="G3 (Bethesda)">
        <title>Genome sequences of three phytopathogenic species of the Magnaporthaceae family of fungi.</title>
        <authorList>
            <person name="Okagaki L.H."/>
            <person name="Nunes C.C."/>
            <person name="Sailsbery J."/>
            <person name="Clay B."/>
            <person name="Brown D."/>
            <person name="John T."/>
            <person name="Oh Y."/>
            <person name="Young N."/>
            <person name="Fitzgerald M."/>
            <person name="Haas B.J."/>
            <person name="Zeng Q."/>
            <person name="Young S."/>
            <person name="Adiconis X."/>
            <person name="Fan L."/>
            <person name="Levin J.Z."/>
            <person name="Mitchell T.K."/>
            <person name="Okubara P.A."/>
            <person name="Farman M.L."/>
            <person name="Kohn L.M."/>
            <person name="Birren B."/>
            <person name="Ma L.-J."/>
            <person name="Dean R.A."/>
        </authorList>
    </citation>
    <scope>NUCLEOTIDE SEQUENCE</scope>
    <source>
        <strain evidence="3">ATCC 64411 / 73-15</strain>
    </source>
</reference>
<feature type="compositionally biased region" description="Basic and acidic residues" evidence="1">
    <location>
        <begin position="249"/>
        <end position="265"/>
    </location>
</feature>
<evidence type="ECO:0000313" key="4">
    <source>
        <dbReference type="Proteomes" id="UP000011715"/>
    </source>
</evidence>
<dbReference type="AlphaFoldDB" id="A0A0C4DQP8"/>
<evidence type="ECO:0000256" key="1">
    <source>
        <dbReference type="SAM" id="MobiDB-lite"/>
    </source>
</evidence>
<evidence type="ECO:0000313" key="2">
    <source>
        <dbReference type="EMBL" id="KLU83129.1"/>
    </source>
</evidence>
<dbReference type="Proteomes" id="UP000011715">
    <property type="component" value="Unassembled WGS sequence"/>
</dbReference>
<protein>
    <submittedName>
        <fullName evidence="2 3">Uncharacterized protein</fullName>
    </submittedName>
</protein>
<feature type="compositionally biased region" description="Low complexity" evidence="1">
    <location>
        <begin position="790"/>
        <end position="802"/>
    </location>
</feature>
<accession>A0A0C4DQP8</accession>
<keyword evidence="4" id="KW-1185">Reference proteome</keyword>
<dbReference type="OrthoDB" id="5095713at2759"/>
<proteinExistence type="predicted"/>
<reference evidence="4" key="1">
    <citation type="submission" date="2010-05" db="EMBL/GenBank/DDBJ databases">
        <title>The genome sequence of Magnaporthe poae strain ATCC 64411.</title>
        <authorList>
            <person name="Ma L.-J."/>
            <person name="Dead R."/>
            <person name="Young S."/>
            <person name="Zeng Q."/>
            <person name="Koehrsen M."/>
            <person name="Alvarado L."/>
            <person name="Berlin A."/>
            <person name="Chapman S.B."/>
            <person name="Chen Z."/>
            <person name="Freedman E."/>
            <person name="Gellesch M."/>
            <person name="Goldberg J."/>
            <person name="Griggs A."/>
            <person name="Gujja S."/>
            <person name="Heilman E.R."/>
            <person name="Heiman D."/>
            <person name="Hepburn T."/>
            <person name="Howarth C."/>
            <person name="Jen D."/>
            <person name="Larson L."/>
            <person name="Mehta T."/>
            <person name="Neiman D."/>
            <person name="Pearson M."/>
            <person name="Roberts A."/>
            <person name="Saif S."/>
            <person name="Shea T."/>
            <person name="Shenoy N."/>
            <person name="Sisk P."/>
            <person name="Stolte C."/>
            <person name="Sykes S."/>
            <person name="Walk T."/>
            <person name="White J."/>
            <person name="Yandava C."/>
            <person name="Haas B."/>
            <person name="Nusbaum C."/>
            <person name="Birren B."/>
        </authorList>
    </citation>
    <scope>NUCLEOTIDE SEQUENCE [LARGE SCALE GENOMIC DNA]</scope>
    <source>
        <strain evidence="4">ATCC 64411 / 73-15</strain>
    </source>
</reference>
<name>A0A0C4DQP8_MAGP6</name>
<sequence length="983" mass="108692">MNPASIAAEEANSPPFPRFLGDYSSIINDFIHQHSRFLTSLRNKVVPLSPGEQKKWEKDRKFFQSQLDLINPKDYRMGIKSLTEDYGITLEAVKRMHDNAKILRIRCNPASLCGQMERLVDKMCIRELLPERQFAELQISGFKQSALGALPADWEMADVLLSLLPTSSLGTQVHVVGFSSRRDRVMSARMTIGGMILVGGKLYGLATGHGLARISRRPPGAEPGRAGEPTSVLRERGQQAEESLPEGTPRADEDVLSDVMRERASVLRPPGRQGRGVDRTFVGQGFVGKGKQSGEPSGSARPGGDSRVRPRPVRGRIAESMYPSQERPEHGRFERSVDWALVELRDDWAETIPPNVIVDLALGDCNLWPRQSRGKIESRDEDALRANLVHEILPQAQLISRLLATSMVPCAVVTSYAIIPGYILPGAAAVSLDGATFVSLQVYTDGELGEGDSGSWVIVDRRCCGVVVATFDAPQPGAYMIPIQEVLDSISETISAPVRLPSLLDWRILTLRSRHRGDEWPRDEKLLGPWRNRYLEMELLLAQQRAAEASSTGSEVDSVRLDYTTVHAYLTSMSAPRPAKGRFSSALLEDLTGVRFETLDHLLLLGGVCPLSPALRVGLKRWIQDNRKYRLENRRSFACSLILERCIHTRAGENLLGLLIVLWKFQRPAAGYQAGQEGRRIVWLAELLSALFDAMSATIPATVVPSLDQLQCFVHTIVAAFRDKDLRQLYLIQGTNERARSALAGAASWSLDRYLHRGIWQRVYRTKVPESLALVNGRFQRGTRHSSGQDTATSEAGASAAGGDDEGSRWEIRSVDEVLETATHGTRTVWNHTVASTVRLLLLMHRLVSTPDRATKAVVCGGSFSSLAGFYAGVVLGLEVEVRNPAGWSPLRIEFPYRTALRSPGGDQWPRTDVFVFTGVADVCEVIDRRDFESLSLPWGVVGEESPATMEQPSPPSVVEFRRSSIYGRLARSLPFTLGTLNK</sequence>
<dbReference type="EMBL" id="GL876967">
    <property type="protein sequence ID" value="KLU83129.1"/>
    <property type="molecule type" value="Genomic_DNA"/>
</dbReference>
<dbReference type="EMBL" id="ADBL01000559">
    <property type="status" value="NOT_ANNOTATED_CDS"/>
    <property type="molecule type" value="Genomic_DNA"/>
</dbReference>
<dbReference type="EnsemblFungi" id="MAPG_02194T0">
    <property type="protein sequence ID" value="MAPG_02194T0"/>
    <property type="gene ID" value="MAPG_02194"/>
</dbReference>
<feature type="region of interest" description="Disordered" evidence="1">
    <location>
        <begin position="781"/>
        <end position="807"/>
    </location>
</feature>
<gene>
    <name evidence="2" type="ORF">MAPG_02194</name>
</gene>
<reference evidence="2" key="3">
    <citation type="submission" date="2011-03" db="EMBL/GenBank/DDBJ databases">
        <title>Annotation of Magnaporthe poae ATCC 64411.</title>
        <authorList>
            <person name="Ma L.-J."/>
            <person name="Dead R."/>
            <person name="Young S.K."/>
            <person name="Zeng Q."/>
            <person name="Gargeya S."/>
            <person name="Fitzgerald M."/>
            <person name="Haas B."/>
            <person name="Abouelleil A."/>
            <person name="Alvarado L."/>
            <person name="Arachchi H.M."/>
            <person name="Berlin A."/>
            <person name="Brown A."/>
            <person name="Chapman S.B."/>
            <person name="Chen Z."/>
            <person name="Dunbar C."/>
            <person name="Freedman E."/>
            <person name="Gearin G."/>
            <person name="Gellesch M."/>
            <person name="Goldberg J."/>
            <person name="Griggs A."/>
            <person name="Gujja S."/>
            <person name="Heiman D."/>
            <person name="Howarth C."/>
            <person name="Larson L."/>
            <person name="Lui A."/>
            <person name="MacDonald P.J.P."/>
            <person name="Mehta T."/>
            <person name="Montmayeur A."/>
            <person name="Murphy C."/>
            <person name="Neiman D."/>
            <person name="Pearson M."/>
            <person name="Priest M."/>
            <person name="Roberts A."/>
            <person name="Saif S."/>
            <person name="Shea T."/>
            <person name="Shenoy N."/>
            <person name="Sisk P."/>
            <person name="Stolte C."/>
            <person name="Sykes S."/>
            <person name="Yandava C."/>
            <person name="Wortman J."/>
            <person name="Nusbaum C."/>
            <person name="Birren B."/>
        </authorList>
    </citation>
    <scope>NUCLEOTIDE SEQUENCE</scope>
    <source>
        <strain evidence="2">ATCC 64411</strain>
    </source>
</reference>
<dbReference type="eggNOG" id="ENOG502TFTU">
    <property type="taxonomic scope" value="Eukaryota"/>
</dbReference>
<feature type="region of interest" description="Disordered" evidence="1">
    <location>
        <begin position="214"/>
        <end position="330"/>
    </location>
</feature>
<organism evidence="3 4">
    <name type="scientific">Magnaporthiopsis poae (strain ATCC 64411 / 73-15)</name>
    <name type="common">Kentucky bluegrass fungus</name>
    <name type="synonym">Magnaporthe poae</name>
    <dbReference type="NCBI Taxonomy" id="644358"/>
    <lineage>
        <taxon>Eukaryota</taxon>
        <taxon>Fungi</taxon>
        <taxon>Dikarya</taxon>
        <taxon>Ascomycota</taxon>
        <taxon>Pezizomycotina</taxon>
        <taxon>Sordariomycetes</taxon>
        <taxon>Sordariomycetidae</taxon>
        <taxon>Magnaporthales</taxon>
        <taxon>Magnaporthaceae</taxon>
        <taxon>Magnaporthiopsis</taxon>
    </lineage>
</organism>
<reference evidence="3" key="5">
    <citation type="submission" date="2015-06" db="UniProtKB">
        <authorList>
            <consortium name="EnsemblFungi"/>
        </authorList>
    </citation>
    <scope>IDENTIFICATION</scope>
    <source>
        <strain evidence="3">ATCC 64411</strain>
    </source>
</reference>